<dbReference type="InterPro" id="IPR046804">
    <property type="entry name" value="DNA-PKcs_N"/>
</dbReference>
<dbReference type="InterPro" id="IPR016024">
    <property type="entry name" value="ARM-type_fold"/>
</dbReference>
<accession>A0A3Q0J6X3</accession>
<sequence>MANEVLKYLSELYRLVTVQDDYTTASQISAVVCNMESLLFPCNGVAPHGSDLDVYMSNIFNPDNGLPAFITKYFHVKTIRPCFDLMFGLILKLLLEYNRRVVQYVAIIKDVCMKAILSGDTTAQCKAKCYACLEKIITSLPGNFSLQSELNAEVLTNQLFNHLAMSRSKLQTTDVHSIYTIFGLLGKDFSSELCAPDKLIRAVCNELNSKEVKAGTAKIKIVESCLTALSNLLSNPEFKSLVLANSSHQSKIYSALKSTLVPNKRVHTAFRACLKLFADHTDVFSSLLIPEYALWHSQLKVIILPLIKRYLITCLKLFADHTDVFSSLLIPEYALWHSQLTELLSNFEGEEDNRAIEEALDKFYVHVATFVSEQAKGFRYFTELLSNFEGEEDNRAIEEALDKFYVHVATFVSEQGGIQSVAIYKYFMEYFEKEMASLSTLRSTNVSGRNKNKLTIKGLSRFVECNVAGNDASRQHLATMFHAFLKRTLYLSLELQKLEQSSLESNARLVSHYVFLLSHLLAKVTTQVPSTRGTSTQVPGTQGGAGTLGSGTQGISSRESGIPGSSSQRISTKRAINTEDIFTQDPTTQGISTQGVGTQGTSTQRTGNQGPRTLGTSTQGPGTSGTGTQKASTQGISTGTQGFITQGPSTQVSTQSWNSFLSICLNLVSLYPRLDYRTAAEVSSELTQSLVSLWKKCECDGAVNGLIREFVYQSVIQTCSHDLAFDADNLPNQSLITYRAYLPLWRHLLSRTETKLQRLEQSSLESNARLVSHYVFLLSHLLAKVTTQGTSTQVPGTQGGAGTLGSGTQGISSLELQKLEQSSLESNARLVSHYVFLLSHLLAKVTTQVPTTQGPGTQGGAGTLGSGTQGISSRESGIPGSSSQRISTKGAINTEDIFTQDPTTQGISTQGVGTQGTSTQRTGNQGPRTLGTSTQGPVKTFSLKILQLKESPLKESALKELVHKEPAIKDIELLEPALKALVLQEPALKESPPALKDLSLKDLPFKDLSLKDPALKSRLKAGTQFGEPVWNSFLSICLNLVSLYPRLDYRTAAEVSSELTQSLVSLWKKCGCDGAVNGLVREFVYQSVIQTCSHDLAFDADNLPNQSLITYRAYLPLWRHLLSRTETLCDDSSFGDVIVNELMTSLLIFCHKLDLGANLKPDSELSNKITGGIAQLETKALSNCSNTTMAKKQKFVPA</sequence>
<feature type="region of interest" description="Disordered" evidence="1">
    <location>
        <begin position="849"/>
        <end position="936"/>
    </location>
</feature>
<dbReference type="Pfam" id="PF20500">
    <property type="entry name" value="DNA-PKcs_N"/>
    <property type="match status" value="1"/>
</dbReference>
<name>A0A3Q0J6X3_DIACI</name>
<dbReference type="RefSeq" id="XP_026684219.1">
    <property type="nucleotide sequence ID" value="XM_026828418.1"/>
</dbReference>
<proteinExistence type="predicted"/>
<feature type="compositionally biased region" description="Gly residues" evidence="1">
    <location>
        <begin position="541"/>
        <end position="552"/>
    </location>
</feature>
<feature type="compositionally biased region" description="Low complexity" evidence="1">
    <location>
        <begin position="553"/>
        <end position="567"/>
    </location>
</feature>
<dbReference type="InterPro" id="IPR011989">
    <property type="entry name" value="ARM-like"/>
</dbReference>
<feature type="compositionally biased region" description="Polar residues" evidence="1">
    <location>
        <begin position="884"/>
        <end position="902"/>
    </location>
</feature>
<organism evidence="3 4">
    <name type="scientific">Diaphorina citri</name>
    <name type="common">Asian citrus psyllid</name>
    <dbReference type="NCBI Taxonomy" id="121845"/>
    <lineage>
        <taxon>Eukaryota</taxon>
        <taxon>Metazoa</taxon>
        <taxon>Ecdysozoa</taxon>
        <taxon>Arthropoda</taxon>
        <taxon>Hexapoda</taxon>
        <taxon>Insecta</taxon>
        <taxon>Pterygota</taxon>
        <taxon>Neoptera</taxon>
        <taxon>Paraneoptera</taxon>
        <taxon>Hemiptera</taxon>
        <taxon>Sternorrhyncha</taxon>
        <taxon>Psylloidea</taxon>
        <taxon>Psyllidae</taxon>
        <taxon>Diaphorininae</taxon>
        <taxon>Diaphorina</taxon>
    </lineage>
</organism>
<keyword evidence="3" id="KW-1185">Reference proteome</keyword>
<evidence type="ECO:0000256" key="1">
    <source>
        <dbReference type="SAM" id="MobiDB-lite"/>
    </source>
</evidence>
<feature type="compositionally biased region" description="Low complexity" evidence="1">
    <location>
        <begin position="587"/>
        <end position="629"/>
    </location>
</feature>
<dbReference type="SUPFAM" id="SSF48371">
    <property type="entry name" value="ARM repeat"/>
    <property type="match status" value="1"/>
</dbReference>
<evidence type="ECO:0000313" key="4">
    <source>
        <dbReference type="RefSeq" id="XP_026684219.1"/>
    </source>
</evidence>
<feature type="compositionally biased region" description="Low complexity" evidence="1">
    <location>
        <begin position="869"/>
        <end position="883"/>
    </location>
</feature>
<dbReference type="GeneID" id="103515841"/>
<reference evidence="4" key="1">
    <citation type="submission" date="2025-08" db="UniProtKB">
        <authorList>
            <consortium name="RefSeq"/>
        </authorList>
    </citation>
    <scope>IDENTIFICATION</scope>
</reference>
<dbReference type="Gene3D" id="1.25.10.10">
    <property type="entry name" value="Leucine-rich Repeat Variant"/>
    <property type="match status" value="1"/>
</dbReference>
<dbReference type="Proteomes" id="UP000079169">
    <property type="component" value="Unplaced"/>
</dbReference>
<feature type="region of interest" description="Disordered" evidence="1">
    <location>
        <begin position="528"/>
        <end position="638"/>
    </location>
</feature>
<feature type="compositionally biased region" description="Polar residues" evidence="1">
    <location>
        <begin position="528"/>
        <end position="539"/>
    </location>
</feature>
<protein>
    <submittedName>
        <fullName evidence="4">Uncharacterized protein LOC103515841</fullName>
    </submittedName>
</protein>
<dbReference type="STRING" id="121845.A0A3Q0J6X3"/>
<gene>
    <name evidence="4" type="primary">LOC103515841</name>
</gene>
<dbReference type="PaxDb" id="121845-A0A3Q0J6X3"/>
<evidence type="ECO:0000259" key="2">
    <source>
        <dbReference type="Pfam" id="PF20500"/>
    </source>
</evidence>
<dbReference type="KEGG" id="dci:103515841"/>
<dbReference type="AlphaFoldDB" id="A0A3Q0J6X3"/>
<evidence type="ECO:0000313" key="3">
    <source>
        <dbReference type="Proteomes" id="UP000079169"/>
    </source>
</evidence>
<feature type="domain" description="DNA-PKcs N-terminal" evidence="2">
    <location>
        <begin position="56"/>
        <end position="298"/>
    </location>
</feature>
<feature type="compositionally biased region" description="Gly residues" evidence="1">
    <location>
        <begin position="856"/>
        <end position="868"/>
    </location>
</feature>
<feature type="compositionally biased region" description="Low complexity" evidence="1">
    <location>
        <begin position="903"/>
        <end position="926"/>
    </location>
</feature>